<evidence type="ECO:0000313" key="3">
    <source>
        <dbReference type="Proteomes" id="UP001245561"/>
    </source>
</evidence>
<comment type="caution">
    <text evidence="2">The sequence shown here is derived from an EMBL/GenBank/DDBJ whole genome shotgun (WGS) entry which is preliminary data.</text>
</comment>
<dbReference type="SUPFAM" id="SSF53098">
    <property type="entry name" value="Ribonuclease H-like"/>
    <property type="match status" value="1"/>
</dbReference>
<dbReference type="InterPro" id="IPR012337">
    <property type="entry name" value="RNaseH-like_sf"/>
</dbReference>
<dbReference type="Pfam" id="PF13358">
    <property type="entry name" value="DDE_3"/>
    <property type="match status" value="1"/>
</dbReference>
<name>A0AAW8TLF9_9ENTE</name>
<dbReference type="InterPro" id="IPR036397">
    <property type="entry name" value="RNaseH_sf"/>
</dbReference>
<dbReference type="NCBIfam" id="NF033545">
    <property type="entry name" value="transpos_IS630"/>
    <property type="match status" value="1"/>
</dbReference>
<reference evidence="2" key="1">
    <citation type="submission" date="2023-03" db="EMBL/GenBank/DDBJ databases">
        <authorList>
            <person name="Shen W."/>
            <person name="Cai J."/>
        </authorList>
    </citation>
    <scope>NUCLEOTIDE SEQUENCE</scope>
    <source>
        <strain evidence="2">P55-2</strain>
    </source>
</reference>
<organism evidence="2 3">
    <name type="scientific">Enterococcus dongliensis</name>
    <dbReference type="NCBI Taxonomy" id="2559925"/>
    <lineage>
        <taxon>Bacteria</taxon>
        <taxon>Bacillati</taxon>
        <taxon>Bacillota</taxon>
        <taxon>Bacilli</taxon>
        <taxon>Lactobacillales</taxon>
        <taxon>Enterococcaceae</taxon>
        <taxon>Enterococcus</taxon>
    </lineage>
</organism>
<protein>
    <submittedName>
        <fullName evidence="2">IS630 family transposase</fullName>
    </submittedName>
</protein>
<evidence type="ECO:0000313" key="2">
    <source>
        <dbReference type="EMBL" id="MDT2638452.1"/>
    </source>
</evidence>
<dbReference type="AlphaFoldDB" id="A0AAW8TLF9"/>
<dbReference type="RefSeq" id="WP_311800974.1">
    <property type="nucleotide sequence ID" value="NZ_JARPYS010000035.1"/>
</dbReference>
<dbReference type="GeneID" id="86911088"/>
<feature type="non-terminal residue" evidence="2">
    <location>
        <position position="1"/>
    </location>
</feature>
<dbReference type="InterPro" id="IPR038717">
    <property type="entry name" value="Tc1-like_DDE_dom"/>
</dbReference>
<gene>
    <name evidence="2" type="ORF">P7D36_13290</name>
</gene>
<evidence type="ECO:0000259" key="1">
    <source>
        <dbReference type="Pfam" id="PF13358"/>
    </source>
</evidence>
<dbReference type="Proteomes" id="UP001245561">
    <property type="component" value="Unassembled WGS sequence"/>
</dbReference>
<dbReference type="EMBL" id="JARPYT010000037">
    <property type="protein sequence ID" value="MDT2638452.1"/>
    <property type="molecule type" value="Genomic_DNA"/>
</dbReference>
<sequence length="186" mass="21846">IIGNPSLNHRYRKGFYSLFKTLQQNLRDYQAIQRTWFLKGRQRIIPTYGKHCGTKLIGCLDYASGEILCSEKEHYDATSFLEFLVFVLEHYPVGKIVMILDNARNHHAKLIQPFLEENKGRLELVFLPPYSPNLNLIEGLWKWLKETVINNVFFSSVKKINLAVQSFLTWINEQREIVIDRLCVKM</sequence>
<dbReference type="Gene3D" id="3.30.420.10">
    <property type="entry name" value="Ribonuclease H-like superfamily/Ribonuclease H"/>
    <property type="match status" value="1"/>
</dbReference>
<dbReference type="InterPro" id="IPR047655">
    <property type="entry name" value="Transpos_IS630-like"/>
</dbReference>
<dbReference type="GO" id="GO:0003676">
    <property type="term" value="F:nucleic acid binding"/>
    <property type="evidence" value="ECO:0007669"/>
    <property type="project" value="InterPro"/>
</dbReference>
<proteinExistence type="predicted"/>
<feature type="domain" description="Tc1-like transposase DDE" evidence="1">
    <location>
        <begin position="27"/>
        <end position="160"/>
    </location>
</feature>
<accession>A0AAW8TLF9</accession>